<evidence type="ECO:0000313" key="3">
    <source>
        <dbReference type="Proteomes" id="UP000664293"/>
    </source>
</evidence>
<reference evidence="2 3" key="1">
    <citation type="submission" date="2020-12" db="EMBL/GenBank/DDBJ databases">
        <title>Oil enriched cultivation method for isolating marine PHA-producing bacteria.</title>
        <authorList>
            <person name="Zheng W."/>
            <person name="Yu S."/>
            <person name="Huang Y."/>
        </authorList>
    </citation>
    <scope>NUCLEOTIDE SEQUENCE [LARGE SCALE GENOMIC DNA]</scope>
    <source>
        <strain evidence="2 3">SN0-2</strain>
    </source>
</reference>
<gene>
    <name evidence="2" type="ORF">JF535_02665</name>
</gene>
<comment type="caution">
    <text evidence="2">The sequence shown here is derived from an EMBL/GenBank/DDBJ whole genome shotgun (WGS) entry which is preliminary data.</text>
</comment>
<evidence type="ECO:0008006" key="4">
    <source>
        <dbReference type="Google" id="ProtNLM"/>
    </source>
</evidence>
<protein>
    <recommendedName>
        <fullName evidence="4">Glycosyl transferase family 2</fullName>
    </recommendedName>
</protein>
<accession>A0ABS3E398</accession>
<feature type="region of interest" description="Disordered" evidence="1">
    <location>
        <begin position="300"/>
        <end position="339"/>
    </location>
</feature>
<evidence type="ECO:0000256" key="1">
    <source>
        <dbReference type="SAM" id="MobiDB-lite"/>
    </source>
</evidence>
<organism evidence="2 3">
    <name type="scientific">Microbulbifer salipaludis</name>
    <dbReference type="NCBI Taxonomy" id="187980"/>
    <lineage>
        <taxon>Bacteria</taxon>
        <taxon>Pseudomonadati</taxon>
        <taxon>Pseudomonadota</taxon>
        <taxon>Gammaproteobacteria</taxon>
        <taxon>Cellvibrionales</taxon>
        <taxon>Microbulbiferaceae</taxon>
        <taxon>Microbulbifer</taxon>
    </lineage>
</organism>
<dbReference type="Proteomes" id="UP000664293">
    <property type="component" value="Unassembled WGS sequence"/>
</dbReference>
<proteinExistence type="predicted"/>
<sequence>MDGKQVKIGILVVYYLDPAEEWVIQEHFRRLEACYKNQFKIYAACNRLAPDLWHYLSGREYIEAVPVVDTDLRGSQEHIWYLDQLKTVALEDGCDYICTLDVDSWPITGNVFDRALALLEEHNVDLMAIQREENGDTYLPHPSFIFASAQLFRNLDLRFGAPSSDADTREFHRFSEVTKQPFDTGIGVGYKLWEHEIPWLKLLRSNTVDYHFLMGGVYGGLIFHMGSSSRVKRFRAEGRHWTKKFGEWLASVPLISRQAKRIVFWLEKVFPDRLAKRNMLLYQAIRRDLKNNSASFYDELQGLPGSPDPATARVGVGRGLQQRHESTGKRSPRPLELVR</sequence>
<evidence type="ECO:0000313" key="2">
    <source>
        <dbReference type="EMBL" id="MBN8429747.1"/>
    </source>
</evidence>
<dbReference type="RefSeq" id="WP_206998753.1">
    <property type="nucleotide sequence ID" value="NZ_JAEKJR010000001.1"/>
</dbReference>
<name>A0ABS3E398_9GAMM</name>
<keyword evidence="3" id="KW-1185">Reference proteome</keyword>
<dbReference type="EMBL" id="JAEKJR010000001">
    <property type="protein sequence ID" value="MBN8429747.1"/>
    <property type="molecule type" value="Genomic_DNA"/>
</dbReference>